<evidence type="ECO:0000259" key="8">
    <source>
        <dbReference type="Pfam" id="PF01757"/>
    </source>
</evidence>
<dbReference type="EMBL" id="WUMU01000017">
    <property type="protein sequence ID" value="MXN19212.1"/>
    <property type="molecule type" value="Genomic_DNA"/>
</dbReference>
<evidence type="ECO:0000256" key="7">
    <source>
        <dbReference type="SAM" id="Phobius"/>
    </source>
</evidence>
<evidence type="ECO:0000256" key="2">
    <source>
        <dbReference type="ARBA" id="ARBA00007400"/>
    </source>
</evidence>
<keyword evidence="9" id="KW-0012">Acyltransferase</keyword>
<reference evidence="9 10" key="1">
    <citation type="submission" date="2019-12" db="EMBL/GenBank/DDBJ databases">
        <authorList>
            <person name="Li M."/>
        </authorList>
    </citation>
    <scope>NUCLEOTIDE SEQUENCE [LARGE SCALE GENOMIC DNA]</scope>
    <source>
        <strain evidence="9 10">GBMRC 2024</strain>
    </source>
</reference>
<sequence>MNAKQKPRLVWFDANRVCAAFGVILIHATTNFSGQPFTQANPDERVVPVLLRSIGDFSGSEMFFFFSLFLMAMRVDRRRPTYREAILTQAERLLIPFAFWTVFYAFFRLLKAEAFNYAPQYWDRLTELKTWFSYFLLGQSQYHMHFIPTLFIIFLFYPVMRLAMRYPLLGVSLFVTLSIMNQTQAYFYSFQMDPLLRAYLVRIVKIFGYVGYGMAAFALYQLWKEGIPRGEAKLIRRGAIFFAAMAYIAVLPYYGKSVATGLWAVREDWNLYGKLLMPLFMFCIFMGGQYRDWSPAWSKTAKYTFGIYLVHPILIDLYDIFIYSTGLYAHMRPTATVVFRIAFAMPGAYYLTKLIGSLPLLAWTVGLGETPWKVRRQTLAAAASKK</sequence>
<dbReference type="Pfam" id="PF01757">
    <property type="entry name" value="Acyl_transf_3"/>
    <property type="match status" value="1"/>
</dbReference>
<feature type="transmembrane region" description="Helical" evidence="7">
    <location>
        <begin position="166"/>
        <end position="187"/>
    </location>
</feature>
<feature type="transmembrane region" description="Helical" evidence="7">
    <location>
        <begin position="305"/>
        <end position="328"/>
    </location>
</feature>
<dbReference type="PANTHER" id="PTHR40074:SF2">
    <property type="entry name" value="O-ACETYLTRANSFERASE WECH"/>
    <property type="match status" value="1"/>
</dbReference>
<organism evidence="9 10">
    <name type="scientific">Pseudooceanicola albus</name>
    <dbReference type="NCBI Taxonomy" id="2692189"/>
    <lineage>
        <taxon>Bacteria</taxon>
        <taxon>Pseudomonadati</taxon>
        <taxon>Pseudomonadota</taxon>
        <taxon>Alphaproteobacteria</taxon>
        <taxon>Rhodobacterales</taxon>
        <taxon>Paracoccaceae</taxon>
        <taxon>Pseudooceanicola</taxon>
    </lineage>
</organism>
<dbReference type="GO" id="GO:0016413">
    <property type="term" value="F:O-acetyltransferase activity"/>
    <property type="evidence" value="ECO:0007669"/>
    <property type="project" value="TreeGrafter"/>
</dbReference>
<accession>A0A6L7G6A7</accession>
<comment type="similarity">
    <text evidence="2">Belongs to the acyltransferase 3 family.</text>
</comment>
<dbReference type="GO" id="GO:0009246">
    <property type="term" value="P:enterobacterial common antigen biosynthetic process"/>
    <property type="evidence" value="ECO:0007669"/>
    <property type="project" value="TreeGrafter"/>
</dbReference>
<feature type="transmembrane region" description="Helical" evidence="7">
    <location>
        <begin position="275"/>
        <end position="293"/>
    </location>
</feature>
<dbReference type="RefSeq" id="WP_160895337.1">
    <property type="nucleotide sequence ID" value="NZ_WUMU01000017.1"/>
</dbReference>
<feature type="transmembrane region" description="Helical" evidence="7">
    <location>
        <begin position="93"/>
        <end position="110"/>
    </location>
</feature>
<dbReference type="GO" id="GO:0005886">
    <property type="term" value="C:plasma membrane"/>
    <property type="evidence" value="ECO:0007669"/>
    <property type="project" value="UniProtKB-SubCell"/>
</dbReference>
<keyword evidence="9" id="KW-0808">Transferase</keyword>
<protein>
    <submittedName>
        <fullName evidence="9">Acyltransferase family protein</fullName>
    </submittedName>
</protein>
<keyword evidence="5 7" id="KW-1133">Transmembrane helix</keyword>
<comment type="caution">
    <text evidence="9">The sequence shown here is derived from an EMBL/GenBank/DDBJ whole genome shotgun (WGS) entry which is preliminary data.</text>
</comment>
<evidence type="ECO:0000256" key="3">
    <source>
        <dbReference type="ARBA" id="ARBA00022475"/>
    </source>
</evidence>
<feature type="domain" description="Acyltransferase 3" evidence="8">
    <location>
        <begin position="10"/>
        <end position="351"/>
    </location>
</feature>
<feature type="transmembrane region" description="Helical" evidence="7">
    <location>
        <begin position="49"/>
        <end position="72"/>
    </location>
</feature>
<dbReference type="AlphaFoldDB" id="A0A6L7G6A7"/>
<keyword evidence="4 7" id="KW-0812">Transmembrane</keyword>
<evidence type="ECO:0000256" key="1">
    <source>
        <dbReference type="ARBA" id="ARBA00004651"/>
    </source>
</evidence>
<keyword evidence="10" id="KW-1185">Reference proteome</keyword>
<evidence type="ECO:0000256" key="4">
    <source>
        <dbReference type="ARBA" id="ARBA00022692"/>
    </source>
</evidence>
<evidence type="ECO:0000313" key="10">
    <source>
        <dbReference type="Proteomes" id="UP000477911"/>
    </source>
</evidence>
<feature type="transmembrane region" description="Helical" evidence="7">
    <location>
        <begin position="142"/>
        <end position="159"/>
    </location>
</feature>
<name>A0A6L7G6A7_9RHOB</name>
<feature type="transmembrane region" description="Helical" evidence="7">
    <location>
        <begin position="234"/>
        <end position="255"/>
    </location>
</feature>
<evidence type="ECO:0000256" key="5">
    <source>
        <dbReference type="ARBA" id="ARBA00022989"/>
    </source>
</evidence>
<comment type="subcellular location">
    <subcellularLocation>
        <location evidence="1">Cell membrane</location>
        <topology evidence="1">Multi-pass membrane protein</topology>
    </subcellularLocation>
</comment>
<proteinExistence type="inferred from homology"/>
<dbReference type="Proteomes" id="UP000477911">
    <property type="component" value="Unassembled WGS sequence"/>
</dbReference>
<keyword evidence="6 7" id="KW-0472">Membrane</keyword>
<feature type="transmembrane region" description="Helical" evidence="7">
    <location>
        <begin position="9"/>
        <end position="29"/>
    </location>
</feature>
<keyword evidence="3" id="KW-1003">Cell membrane</keyword>
<dbReference type="PANTHER" id="PTHR40074">
    <property type="entry name" value="O-ACETYLTRANSFERASE WECH"/>
    <property type="match status" value="1"/>
</dbReference>
<dbReference type="InterPro" id="IPR002656">
    <property type="entry name" value="Acyl_transf_3_dom"/>
</dbReference>
<evidence type="ECO:0000313" key="9">
    <source>
        <dbReference type="EMBL" id="MXN19212.1"/>
    </source>
</evidence>
<feature type="transmembrane region" description="Helical" evidence="7">
    <location>
        <begin position="348"/>
        <end position="367"/>
    </location>
</feature>
<gene>
    <name evidence="9" type="ORF">GR170_15325</name>
</gene>
<evidence type="ECO:0000256" key="6">
    <source>
        <dbReference type="ARBA" id="ARBA00023136"/>
    </source>
</evidence>
<feature type="transmembrane region" description="Helical" evidence="7">
    <location>
        <begin position="199"/>
        <end position="222"/>
    </location>
</feature>